<feature type="domain" description="Hypervirulence associated protein TUDOR" evidence="1">
    <location>
        <begin position="1"/>
        <end position="61"/>
    </location>
</feature>
<reference evidence="2" key="1">
    <citation type="journal article" date="2020" name="Stud. Mycol.">
        <title>101 Dothideomycetes genomes: a test case for predicting lifestyles and emergence of pathogens.</title>
        <authorList>
            <person name="Haridas S."/>
            <person name="Albert R."/>
            <person name="Binder M."/>
            <person name="Bloem J."/>
            <person name="Labutti K."/>
            <person name="Salamov A."/>
            <person name="Andreopoulos B."/>
            <person name="Baker S."/>
            <person name="Barry K."/>
            <person name="Bills G."/>
            <person name="Bluhm B."/>
            <person name="Cannon C."/>
            <person name="Castanera R."/>
            <person name="Culley D."/>
            <person name="Daum C."/>
            <person name="Ezra D."/>
            <person name="Gonzalez J."/>
            <person name="Henrissat B."/>
            <person name="Kuo A."/>
            <person name="Liang C."/>
            <person name="Lipzen A."/>
            <person name="Lutzoni F."/>
            <person name="Magnuson J."/>
            <person name="Mondo S."/>
            <person name="Nolan M."/>
            <person name="Ohm R."/>
            <person name="Pangilinan J."/>
            <person name="Park H.-J."/>
            <person name="Ramirez L."/>
            <person name="Alfaro M."/>
            <person name="Sun H."/>
            <person name="Tritt A."/>
            <person name="Yoshinaga Y."/>
            <person name="Zwiers L.-H."/>
            <person name="Turgeon B."/>
            <person name="Goodwin S."/>
            <person name="Spatafora J."/>
            <person name="Crous P."/>
            <person name="Grigoriev I."/>
        </authorList>
    </citation>
    <scope>NUCLEOTIDE SEQUENCE</scope>
    <source>
        <strain evidence="2">CBS 121739</strain>
    </source>
</reference>
<accession>A0A6A6WEL9</accession>
<evidence type="ECO:0000259" key="1">
    <source>
        <dbReference type="Pfam" id="PF11160"/>
    </source>
</evidence>
<gene>
    <name evidence="2" type="ORF">EJ05DRAFT_429052</name>
</gene>
<feature type="non-terminal residue" evidence="2">
    <location>
        <position position="68"/>
    </location>
</feature>
<feature type="non-terminal residue" evidence="2">
    <location>
        <position position="1"/>
    </location>
</feature>
<evidence type="ECO:0000313" key="3">
    <source>
        <dbReference type="Proteomes" id="UP000799437"/>
    </source>
</evidence>
<proteinExistence type="predicted"/>
<dbReference type="AlphaFoldDB" id="A0A6A6WEL9"/>
<protein>
    <recommendedName>
        <fullName evidence="1">Hypervirulence associated protein TUDOR domain-containing protein</fullName>
    </recommendedName>
</protein>
<sequence>EVSWNWGNGKPGGEVAEVADKGEIAIESHRGNTIKKNAEPDNPAVHIARPGNDVVKRANELNLEEKAN</sequence>
<dbReference type="Proteomes" id="UP000799437">
    <property type="component" value="Unassembled WGS sequence"/>
</dbReference>
<dbReference type="Pfam" id="PF11160">
    <property type="entry name" value="Hva1_TUDOR"/>
    <property type="match status" value="1"/>
</dbReference>
<dbReference type="GeneID" id="54482589"/>
<dbReference type="RefSeq" id="XP_033603436.1">
    <property type="nucleotide sequence ID" value="XM_033741535.1"/>
</dbReference>
<dbReference type="OrthoDB" id="2131339at2759"/>
<evidence type="ECO:0000313" key="2">
    <source>
        <dbReference type="EMBL" id="KAF2760985.1"/>
    </source>
</evidence>
<organism evidence="2 3">
    <name type="scientific">Pseudovirgaria hyperparasitica</name>
    <dbReference type="NCBI Taxonomy" id="470096"/>
    <lineage>
        <taxon>Eukaryota</taxon>
        <taxon>Fungi</taxon>
        <taxon>Dikarya</taxon>
        <taxon>Ascomycota</taxon>
        <taxon>Pezizomycotina</taxon>
        <taxon>Dothideomycetes</taxon>
        <taxon>Dothideomycetes incertae sedis</taxon>
        <taxon>Acrospermales</taxon>
        <taxon>Acrospermaceae</taxon>
        <taxon>Pseudovirgaria</taxon>
    </lineage>
</organism>
<dbReference type="InterPro" id="IPR021331">
    <property type="entry name" value="Hva1_TUDOR"/>
</dbReference>
<name>A0A6A6WEL9_9PEZI</name>
<dbReference type="EMBL" id="ML996567">
    <property type="protein sequence ID" value="KAF2760985.1"/>
    <property type="molecule type" value="Genomic_DNA"/>
</dbReference>
<keyword evidence="3" id="KW-1185">Reference proteome</keyword>